<evidence type="ECO:0000313" key="8">
    <source>
        <dbReference type="Proteomes" id="UP000198855"/>
    </source>
</evidence>
<keyword evidence="3 6" id="KW-0812">Transmembrane</keyword>
<feature type="transmembrane region" description="Helical" evidence="6">
    <location>
        <begin position="97"/>
        <end position="121"/>
    </location>
</feature>
<name>A0A1I1YSL7_9BACL</name>
<gene>
    <name evidence="7" type="ORF">SAMN05216378_2732</name>
</gene>
<dbReference type="InterPro" id="IPR006696">
    <property type="entry name" value="DUF423"/>
</dbReference>
<keyword evidence="5 6" id="KW-0472">Membrane</keyword>
<evidence type="ECO:0000313" key="7">
    <source>
        <dbReference type="EMBL" id="SFE21143.1"/>
    </source>
</evidence>
<dbReference type="OrthoDB" id="9802121at2"/>
<dbReference type="RefSeq" id="WP_091185701.1">
    <property type="nucleotide sequence ID" value="NZ_FOMT01000002.1"/>
</dbReference>
<evidence type="ECO:0000256" key="3">
    <source>
        <dbReference type="ARBA" id="ARBA00022692"/>
    </source>
</evidence>
<evidence type="ECO:0000256" key="6">
    <source>
        <dbReference type="SAM" id="Phobius"/>
    </source>
</evidence>
<dbReference type="Pfam" id="PF04241">
    <property type="entry name" value="DUF423"/>
    <property type="match status" value="1"/>
</dbReference>
<reference evidence="8" key="1">
    <citation type="submission" date="2016-10" db="EMBL/GenBank/DDBJ databases">
        <authorList>
            <person name="Varghese N."/>
            <person name="Submissions S."/>
        </authorList>
    </citation>
    <scope>NUCLEOTIDE SEQUENCE [LARGE SCALE GENOMIC DNA]</scope>
    <source>
        <strain evidence="8">CGMCC 1.10784</strain>
    </source>
</reference>
<keyword evidence="4 6" id="KW-1133">Transmembrane helix</keyword>
<comment type="subcellular location">
    <subcellularLocation>
        <location evidence="1">Membrane</location>
        <topology evidence="1">Multi-pass membrane protein</topology>
    </subcellularLocation>
</comment>
<accession>A0A1I1YSL7</accession>
<feature type="transmembrane region" description="Helical" evidence="6">
    <location>
        <begin position="71"/>
        <end position="91"/>
    </location>
</feature>
<proteinExistence type="inferred from homology"/>
<evidence type="ECO:0000256" key="2">
    <source>
        <dbReference type="ARBA" id="ARBA00009694"/>
    </source>
</evidence>
<sequence length="127" mass="13316">MSYKYFAYGAIGAALAVALGAFGAHGLKDTLTEDMLEVYETGVRYHMYHALALMLLALLSDRIGDAKLIRVAARLLIAGIILFSGSLYALALSDVKVLGAITPLGGVAFLAGWGCVAAAALRARNKV</sequence>
<dbReference type="STRING" id="1045775.SAMN05216378_2732"/>
<evidence type="ECO:0000256" key="5">
    <source>
        <dbReference type="ARBA" id="ARBA00023136"/>
    </source>
</evidence>
<dbReference type="AlphaFoldDB" id="A0A1I1YSL7"/>
<feature type="transmembrane region" description="Helical" evidence="6">
    <location>
        <begin position="42"/>
        <end position="59"/>
    </location>
</feature>
<keyword evidence="8" id="KW-1185">Reference proteome</keyword>
<dbReference type="GO" id="GO:0005886">
    <property type="term" value="C:plasma membrane"/>
    <property type="evidence" value="ECO:0007669"/>
    <property type="project" value="TreeGrafter"/>
</dbReference>
<dbReference type="EMBL" id="FOMT01000002">
    <property type="protein sequence ID" value="SFE21143.1"/>
    <property type="molecule type" value="Genomic_DNA"/>
</dbReference>
<comment type="similarity">
    <text evidence="2">Belongs to the UPF0382 family.</text>
</comment>
<dbReference type="Proteomes" id="UP000198855">
    <property type="component" value="Unassembled WGS sequence"/>
</dbReference>
<organism evidence="7 8">
    <name type="scientific">Paenibacillus catalpae</name>
    <dbReference type="NCBI Taxonomy" id="1045775"/>
    <lineage>
        <taxon>Bacteria</taxon>
        <taxon>Bacillati</taxon>
        <taxon>Bacillota</taxon>
        <taxon>Bacilli</taxon>
        <taxon>Bacillales</taxon>
        <taxon>Paenibacillaceae</taxon>
        <taxon>Paenibacillus</taxon>
    </lineage>
</organism>
<protein>
    <submittedName>
        <fullName evidence="7">Uncharacterized membrane protein YgdD, TMEM256/DUF423 family</fullName>
    </submittedName>
</protein>
<evidence type="ECO:0000256" key="1">
    <source>
        <dbReference type="ARBA" id="ARBA00004141"/>
    </source>
</evidence>
<dbReference type="PANTHER" id="PTHR43461">
    <property type="entry name" value="TRANSMEMBRANE PROTEIN 256"/>
    <property type="match status" value="1"/>
</dbReference>
<dbReference type="PANTHER" id="PTHR43461:SF1">
    <property type="entry name" value="TRANSMEMBRANE PROTEIN 256"/>
    <property type="match status" value="1"/>
</dbReference>
<evidence type="ECO:0000256" key="4">
    <source>
        <dbReference type="ARBA" id="ARBA00022989"/>
    </source>
</evidence>